<feature type="domain" description="N-acetyltransferase" evidence="2">
    <location>
        <begin position="1"/>
        <end position="122"/>
    </location>
</feature>
<dbReference type="PROSITE" id="PS51186">
    <property type="entry name" value="GNAT"/>
    <property type="match status" value="1"/>
</dbReference>
<dbReference type="PANTHER" id="PTHR13947:SF37">
    <property type="entry name" value="LD18367P"/>
    <property type="match status" value="1"/>
</dbReference>
<dbReference type="GO" id="GO:0008080">
    <property type="term" value="F:N-acetyltransferase activity"/>
    <property type="evidence" value="ECO:0007669"/>
    <property type="project" value="InterPro"/>
</dbReference>
<dbReference type="InterPro" id="IPR000182">
    <property type="entry name" value="GNAT_dom"/>
</dbReference>
<reference evidence="3 4" key="1">
    <citation type="submission" date="2019-03" db="EMBL/GenBank/DDBJ databases">
        <title>Paraburkholderia sp. 7MH5, isolated from subtropical forest soil.</title>
        <authorList>
            <person name="Gao Z.-H."/>
            <person name="Qiu L.-H."/>
        </authorList>
    </citation>
    <scope>NUCLEOTIDE SEQUENCE [LARGE SCALE GENOMIC DNA]</scope>
    <source>
        <strain evidence="3 4">7MH5</strain>
    </source>
</reference>
<evidence type="ECO:0000259" key="2">
    <source>
        <dbReference type="PROSITE" id="PS51186"/>
    </source>
</evidence>
<keyword evidence="1 3" id="KW-0808">Transferase</keyword>
<name>A0A4P7D623_9BURK</name>
<evidence type="ECO:0000313" key="3">
    <source>
        <dbReference type="EMBL" id="QBR02410.1"/>
    </source>
</evidence>
<protein>
    <submittedName>
        <fullName evidence="3">N-acetyltransferase</fullName>
    </submittedName>
</protein>
<dbReference type="InterPro" id="IPR016181">
    <property type="entry name" value="Acyl_CoA_acyltransferase"/>
</dbReference>
<evidence type="ECO:0000313" key="4">
    <source>
        <dbReference type="Proteomes" id="UP000295727"/>
    </source>
</evidence>
<dbReference type="KEGG" id="ppai:E1956_32705"/>
<dbReference type="AlphaFoldDB" id="A0A4P7D623"/>
<dbReference type="InterPro" id="IPR050769">
    <property type="entry name" value="NAT_camello-type"/>
</dbReference>
<dbReference type="EMBL" id="CP038150">
    <property type="protein sequence ID" value="QBR02410.1"/>
    <property type="molecule type" value="Genomic_DNA"/>
</dbReference>
<dbReference type="Gene3D" id="3.40.630.30">
    <property type="match status" value="1"/>
</dbReference>
<dbReference type="SUPFAM" id="SSF55729">
    <property type="entry name" value="Acyl-CoA N-acyltransferases (Nat)"/>
    <property type="match status" value="1"/>
</dbReference>
<accession>A0A4P7D623</accession>
<organism evidence="3 4">
    <name type="scientific">Paraburkholderia pallida</name>
    <dbReference type="NCBI Taxonomy" id="2547399"/>
    <lineage>
        <taxon>Bacteria</taxon>
        <taxon>Pseudomonadati</taxon>
        <taxon>Pseudomonadota</taxon>
        <taxon>Betaproteobacteria</taxon>
        <taxon>Burkholderiales</taxon>
        <taxon>Burkholderiaceae</taxon>
        <taxon>Paraburkholderia</taxon>
    </lineage>
</organism>
<dbReference type="Pfam" id="PF13508">
    <property type="entry name" value="Acetyltransf_7"/>
    <property type="match status" value="1"/>
</dbReference>
<dbReference type="CDD" id="cd04301">
    <property type="entry name" value="NAT_SF"/>
    <property type="match status" value="1"/>
</dbReference>
<gene>
    <name evidence="3" type="ORF">E1956_32705</name>
</gene>
<dbReference type="OrthoDB" id="9813917at2"/>
<evidence type="ECO:0000256" key="1">
    <source>
        <dbReference type="ARBA" id="ARBA00022679"/>
    </source>
</evidence>
<keyword evidence="4" id="KW-1185">Reference proteome</keyword>
<dbReference type="PANTHER" id="PTHR13947">
    <property type="entry name" value="GNAT FAMILY N-ACETYLTRANSFERASE"/>
    <property type="match status" value="1"/>
</dbReference>
<dbReference type="Proteomes" id="UP000295727">
    <property type="component" value="Chromosome 3"/>
</dbReference>
<proteinExistence type="predicted"/>
<sequence>MELLLLADPSEEKVRAYLPASRCFVVLNDGVVVGVCAVQQKEAGVHELMNIAVRPEQQQLGVGSRLLKWVIEIYRAAGARALEVGTGSFGYQLTFYQRHGFRVAEIDRDFFVTHYGEPIFEEGIRLRDMLRLRIEYRS</sequence>